<dbReference type="PANTHER" id="PTHR24249">
    <property type="entry name" value="HISTAMINE RECEPTOR-RELATED G-PROTEIN COUPLED RECEPTOR"/>
    <property type="match status" value="1"/>
</dbReference>
<dbReference type="Gene3D" id="1.20.1070.10">
    <property type="entry name" value="Rhodopsin 7-helix transmembrane proteins"/>
    <property type="match status" value="1"/>
</dbReference>
<comment type="subcellular location">
    <subcellularLocation>
        <location evidence="1">Cell membrane</location>
        <topology evidence="1">Multi-pass membrane protein</topology>
    </subcellularLocation>
</comment>
<dbReference type="Pfam" id="PF00001">
    <property type="entry name" value="7tm_1"/>
    <property type="match status" value="1"/>
</dbReference>
<organism evidence="11 12">
    <name type="scientific">Porites lobata</name>
    <dbReference type="NCBI Taxonomy" id="104759"/>
    <lineage>
        <taxon>Eukaryota</taxon>
        <taxon>Metazoa</taxon>
        <taxon>Cnidaria</taxon>
        <taxon>Anthozoa</taxon>
        <taxon>Hexacorallia</taxon>
        <taxon>Scleractinia</taxon>
        <taxon>Fungiina</taxon>
        <taxon>Poritidae</taxon>
        <taxon>Porites</taxon>
    </lineage>
</organism>
<evidence type="ECO:0000256" key="8">
    <source>
        <dbReference type="ARBA" id="ARBA00023224"/>
    </source>
</evidence>
<evidence type="ECO:0000256" key="7">
    <source>
        <dbReference type="ARBA" id="ARBA00023170"/>
    </source>
</evidence>
<keyword evidence="5" id="KW-0297">G-protein coupled receptor</keyword>
<feature type="domain" description="G-protein coupled receptors family 1 profile" evidence="10">
    <location>
        <begin position="146"/>
        <end position="423"/>
    </location>
</feature>
<feature type="transmembrane region" description="Helical" evidence="9">
    <location>
        <begin position="402"/>
        <end position="425"/>
    </location>
</feature>
<dbReference type="CDD" id="cd00637">
    <property type="entry name" value="7tm_classA_rhodopsin-like"/>
    <property type="match status" value="1"/>
</dbReference>
<name>A0ABN8S7X7_9CNID</name>
<keyword evidence="4 9" id="KW-1133">Transmembrane helix</keyword>
<proteinExistence type="predicted"/>
<dbReference type="SUPFAM" id="SSF81321">
    <property type="entry name" value="Family A G protein-coupled receptor-like"/>
    <property type="match status" value="1"/>
</dbReference>
<dbReference type="PROSITE" id="PS50262">
    <property type="entry name" value="G_PROTEIN_RECEP_F1_2"/>
    <property type="match status" value="1"/>
</dbReference>
<protein>
    <recommendedName>
        <fullName evidence="10">G-protein coupled receptors family 1 profile domain-containing protein</fullName>
    </recommendedName>
</protein>
<feature type="transmembrane region" description="Helical" evidence="9">
    <location>
        <begin position="127"/>
        <end position="151"/>
    </location>
</feature>
<dbReference type="PANTHER" id="PTHR24249:SF372">
    <property type="entry name" value="G-PROTEIN COUPLED RECEPTORS FAMILY 1 PROFILE DOMAIN-CONTAINING PROTEIN"/>
    <property type="match status" value="1"/>
</dbReference>
<keyword evidence="8" id="KW-0807">Transducer</keyword>
<evidence type="ECO:0000256" key="1">
    <source>
        <dbReference type="ARBA" id="ARBA00004651"/>
    </source>
</evidence>
<dbReference type="InterPro" id="IPR000276">
    <property type="entry name" value="GPCR_Rhodpsn"/>
</dbReference>
<evidence type="ECO:0000256" key="5">
    <source>
        <dbReference type="ARBA" id="ARBA00023040"/>
    </source>
</evidence>
<keyword evidence="3 9" id="KW-0812">Transmembrane</keyword>
<feature type="transmembrane region" description="Helical" evidence="9">
    <location>
        <begin position="163"/>
        <end position="187"/>
    </location>
</feature>
<dbReference type="SMART" id="SM01381">
    <property type="entry name" value="7TM_GPCR_Srsx"/>
    <property type="match status" value="1"/>
</dbReference>
<dbReference type="InterPro" id="IPR017452">
    <property type="entry name" value="GPCR_Rhodpsn_7TM"/>
</dbReference>
<dbReference type="EMBL" id="CALNXK010000450">
    <property type="protein sequence ID" value="CAH3185914.1"/>
    <property type="molecule type" value="Genomic_DNA"/>
</dbReference>
<evidence type="ECO:0000313" key="11">
    <source>
        <dbReference type="EMBL" id="CAH3185914.1"/>
    </source>
</evidence>
<feature type="transmembrane region" description="Helical" evidence="9">
    <location>
        <begin position="252"/>
        <end position="275"/>
    </location>
</feature>
<keyword evidence="2" id="KW-1003">Cell membrane</keyword>
<feature type="transmembrane region" description="Helical" evidence="9">
    <location>
        <begin position="309"/>
        <end position="334"/>
    </location>
</feature>
<evidence type="ECO:0000313" key="12">
    <source>
        <dbReference type="Proteomes" id="UP001159405"/>
    </source>
</evidence>
<keyword evidence="6 9" id="KW-0472">Membrane</keyword>
<dbReference type="InterPro" id="IPR050569">
    <property type="entry name" value="TAAR"/>
</dbReference>
<dbReference type="PRINTS" id="PR00237">
    <property type="entry name" value="GPCRRHODOPSN"/>
</dbReference>
<evidence type="ECO:0000256" key="4">
    <source>
        <dbReference type="ARBA" id="ARBA00022989"/>
    </source>
</evidence>
<evidence type="ECO:0000256" key="3">
    <source>
        <dbReference type="ARBA" id="ARBA00022692"/>
    </source>
</evidence>
<keyword evidence="12" id="KW-1185">Reference proteome</keyword>
<keyword evidence="7" id="KW-0675">Receptor</keyword>
<evidence type="ECO:0000259" key="10">
    <source>
        <dbReference type="PROSITE" id="PS50262"/>
    </source>
</evidence>
<comment type="caution">
    <text evidence="11">The sequence shown here is derived from an EMBL/GenBank/DDBJ whole genome shotgun (WGS) entry which is preliminary data.</text>
</comment>
<dbReference type="Proteomes" id="UP001159405">
    <property type="component" value="Unassembled WGS sequence"/>
</dbReference>
<gene>
    <name evidence="11" type="ORF">PLOB_00033755</name>
</gene>
<evidence type="ECO:0000256" key="9">
    <source>
        <dbReference type="SAM" id="Phobius"/>
    </source>
</evidence>
<feature type="transmembrane region" description="Helical" evidence="9">
    <location>
        <begin position="366"/>
        <end position="390"/>
    </location>
</feature>
<evidence type="ECO:0000256" key="2">
    <source>
        <dbReference type="ARBA" id="ARBA00022475"/>
    </source>
</evidence>
<sequence>MASCIHSCVNVSCSPVDHYMLVHLHLHSVLQAETTCQKQGRDFPGMPTIKHEMKGARTLAIVVALCLLSIIPILVLVVVVLNHNAPTKFRDNLFKFTVYTIIIYKDKCGLNEAHCPAQNLSLAKETVIIISVMSIHLIFTVAAVFGSYLVIRAFHKFHSLRTASNVILVSLSTADGLLAIPLIFGIVQMSLRLLNGSDAECSSGPLGKITSTSSFFLISVIILHLALISVELLIAVKFALRYHTIVTNPRALIVALAMWFFAATVTITFATTLVANSGDIERFRQAMDPHCKNPENPLDHDLNPLMKGLLIFLVMFLLVIPLVIILCSYGYIFIVSYKQRKNIRGQNNIPGMATAIKHEMKGANTLAIVVAVCLLSIVPLIIVTGLRFFGELPERCDPKRKLIKFIVFDLATGLNTICNPLVYGWRNEKFSTAFRKLLKCS</sequence>
<feature type="transmembrane region" description="Helical" evidence="9">
    <location>
        <begin position="215"/>
        <end position="240"/>
    </location>
</feature>
<feature type="transmembrane region" description="Helical" evidence="9">
    <location>
        <begin position="59"/>
        <end position="81"/>
    </location>
</feature>
<evidence type="ECO:0000256" key="6">
    <source>
        <dbReference type="ARBA" id="ARBA00023136"/>
    </source>
</evidence>
<accession>A0ABN8S7X7</accession>
<reference evidence="11 12" key="1">
    <citation type="submission" date="2022-05" db="EMBL/GenBank/DDBJ databases">
        <authorList>
            <consortium name="Genoscope - CEA"/>
            <person name="William W."/>
        </authorList>
    </citation>
    <scope>NUCLEOTIDE SEQUENCE [LARGE SCALE GENOMIC DNA]</scope>
</reference>